<feature type="compositionally biased region" description="Basic and acidic residues" evidence="1">
    <location>
        <begin position="44"/>
        <end position="55"/>
    </location>
</feature>
<proteinExistence type="predicted"/>
<feature type="region of interest" description="Disordered" evidence="1">
    <location>
        <begin position="29"/>
        <end position="62"/>
    </location>
</feature>
<accession>A0A1X7TY66</accession>
<dbReference type="AlphaFoldDB" id="A0A1X7TY66"/>
<evidence type="ECO:0000313" key="2">
    <source>
        <dbReference type="EnsemblMetazoa" id="Aqu2.1.20449_001"/>
    </source>
</evidence>
<organism evidence="2">
    <name type="scientific">Amphimedon queenslandica</name>
    <name type="common">Sponge</name>
    <dbReference type="NCBI Taxonomy" id="400682"/>
    <lineage>
        <taxon>Eukaryota</taxon>
        <taxon>Metazoa</taxon>
        <taxon>Porifera</taxon>
        <taxon>Demospongiae</taxon>
        <taxon>Heteroscleromorpha</taxon>
        <taxon>Haplosclerida</taxon>
        <taxon>Niphatidae</taxon>
        <taxon>Amphimedon</taxon>
    </lineage>
</organism>
<dbReference type="InParanoid" id="A0A1X7TY66"/>
<protein>
    <submittedName>
        <fullName evidence="2">Uncharacterized protein</fullName>
    </submittedName>
</protein>
<reference evidence="2" key="1">
    <citation type="submission" date="2017-05" db="UniProtKB">
        <authorList>
            <consortium name="EnsemblMetazoa"/>
        </authorList>
    </citation>
    <scope>IDENTIFICATION</scope>
</reference>
<sequence>VNYLSNEISRLQQDLSNLAHSLSSRITSLESRLSSIEEPTIPRSEGDREINRGLEDTTIPTT</sequence>
<evidence type="ECO:0000256" key="1">
    <source>
        <dbReference type="SAM" id="MobiDB-lite"/>
    </source>
</evidence>
<dbReference type="EnsemblMetazoa" id="Aqu2.1.20449_001">
    <property type="protein sequence ID" value="Aqu2.1.20449_001"/>
    <property type="gene ID" value="Aqu2.1.20449"/>
</dbReference>
<name>A0A1X7TY66_AMPQE</name>